<keyword evidence="3" id="KW-1003">Cell membrane</keyword>
<evidence type="ECO:0000256" key="5">
    <source>
        <dbReference type="ARBA" id="ARBA00022989"/>
    </source>
</evidence>
<feature type="region of interest" description="Disordered" evidence="8">
    <location>
        <begin position="53"/>
        <end position="74"/>
    </location>
</feature>
<evidence type="ECO:0000256" key="4">
    <source>
        <dbReference type="ARBA" id="ARBA00022692"/>
    </source>
</evidence>
<feature type="transmembrane region" description="Helical" evidence="9">
    <location>
        <begin position="303"/>
        <end position="320"/>
    </location>
</feature>
<dbReference type="PANTHER" id="PTHR42718">
    <property type="entry name" value="MAJOR FACILITATOR SUPERFAMILY MULTIDRUG TRANSPORTER MFSC"/>
    <property type="match status" value="1"/>
</dbReference>
<evidence type="ECO:0000259" key="10">
    <source>
        <dbReference type="PROSITE" id="PS50850"/>
    </source>
</evidence>
<keyword evidence="6 9" id="KW-0472">Membrane</keyword>
<evidence type="ECO:0000256" key="6">
    <source>
        <dbReference type="ARBA" id="ARBA00023136"/>
    </source>
</evidence>
<keyword evidence="7" id="KW-0046">Antibiotic resistance</keyword>
<dbReference type="Proteomes" id="UP000031523">
    <property type="component" value="Chromosome"/>
</dbReference>
<evidence type="ECO:0000313" key="11">
    <source>
        <dbReference type="EMBL" id="AJE85829.1"/>
    </source>
</evidence>
<feature type="transmembrane region" description="Helical" evidence="9">
    <location>
        <begin position="433"/>
        <end position="460"/>
    </location>
</feature>
<feature type="domain" description="Major facilitator superfamily (MFS) profile" evidence="10">
    <location>
        <begin position="85"/>
        <end position="578"/>
    </location>
</feature>
<dbReference type="GO" id="GO:0046677">
    <property type="term" value="P:response to antibiotic"/>
    <property type="evidence" value="ECO:0007669"/>
    <property type="project" value="UniProtKB-KW"/>
</dbReference>
<feature type="transmembrane region" description="Helical" evidence="9">
    <location>
        <begin position="152"/>
        <end position="178"/>
    </location>
</feature>
<dbReference type="Gene3D" id="1.20.1720.10">
    <property type="entry name" value="Multidrug resistance protein D"/>
    <property type="match status" value="1"/>
</dbReference>
<dbReference type="CDD" id="cd17321">
    <property type="entry name" value="MFS_MMR_MDR_like"/>
    <property type="match status" value="1"/>
</dbReference>
<evidence type="ECO:0000256" key="9">
    <source>
        <dbReference type="SAM" id="Phobius"/>
    </source>
</evidence>
<feature type="transmembrane region" description="Helical" evidence="9">
    <location>
        <begin position="208"/>
        <end position="228"/>
    </location>
</feature>
<name>A0A0B5EVP1_STRA4</name>
<protein>
    <submittedName>
        <fullName evidence="11">Tetracenomycin C resistance and export protein</fullName>
    </submittedName>
</protein>
<sequence length="589" mass="59961">MVISVTFPFGVPSGGSYAGTGARPRRDAVDNWPPGYSDCFASAADISLARMTSQTTVDPKEPADSTPAAPPAAAAGRLRGHPWLTLLTVAFGVTMVALDGTIVAIANPAIQADLGASFADVQWITNAYFLALAVALITAGKIGDRFGHRQTFLIGAAGFALASGAIGLSSGIAAVVAFRVLQGLFGALLMPAALGILRATFPAEKLNMAIGIWGMVIGASTAGGPIIGGLLVQHVSWESVFFINLPVGALAVVLGVLIILDHRAEKAPRSFDIPGILLLSAAMFCLVWALIKAPEWGWGDGGTWTFLAVSVVSFVVFALWETRTAEPLVPMGLFRSVALSAGVILMVLMAVAFLGGLFFVTFYLQNVHGMSPVDSGLHLLPLTGMMIVGSPVAGALITKLGPRIPLAGGMVCTATAMFGMSELEAGTSSLTMSVWFALLGLGLAPVMVGATEVIVGNAPLELSGVAGGLQQAAMQIGGSLGTAVLGAVMASKVDSDLAGNMAEAKLPPVPPEQLDKAKEAVQVGVAPVPQGAPASLAEKITTVAHDTFMSGMGLACLVAAGVSVVAVFVALFTKRGQNAEAAGAAGGHI</sequence>
<dbReference type="SUPFAM" id="SSF103473">
    <property type="entry name" value="MFS general substrate transporter"/>
    <property type="match status" value="1"/>
</dbReference>
<dbReference type="InterPro" id="IPR036259">
    <property type="entry name" value="MFS_trans_sf"/>
</dbReference>
<feature type="transmembrane region" description="Helical" evidence="9">
    <location>
        <begin position="240"/>
        <end position="260"/>
    </location>
</feature>
<feature type="transmembrane region" description="Helical" evidence="9">
    <location>
        <begin position="376"/>
        <end position="397"/>
    </location>
</feature>
<evidence type="ECO:0000256" key="8">
    <source>
        <dbReference type="SAM" id="MobiDB-lite"/>
    </source>
</evidence>
<feature type="transmembrane region" description="Helical" evidence="9">
    <location>
        <begin position="121"/>
        <end position="140"/>
    </location>
</feature>
<evidence type="ECO:0000256" key="2">
    <source>
        <dbReference type="ARBA" id="ARBA00022448"/>
    </source>
</evidence>
<dbReference type="InterPro" id="IPR020846">
    <property type="entry name" value="MFS_dom"/>
</dbReference>
<evidence type="ECO:0000256" key="7">
    <source>
        <dbReference type="ARBA" id="ARBA00023251"/>
    </source>
</evidence>
<accession>A0A0B5EVP1</accession>
<feature type="transmembrane region" description="Helical" evidence="9">
    <location>
        <begin position="184"/>
        <end position="201"/>
    </location>
</feature>
<dbReference type="EMBL" id="CP010519">
    <property type="protein sequence ID" value="AJE85829.1"/>
    <property type="molecule type" value="Genomic_DNA"/>
</dbReference>
<dbReference type="PROSITE" id="PS50850">
    <property type="entry name" value="MFS"/>
    <property type="match status" value="1"/>
</dbReference>
<dbReference type="KEGG" id="sals:SLNWT_5453"/>
<dbReference type="InterPro" id="IPR004638">
    <property type="entry name" value="EmrB-like"/>
</dbReference>
<dbReference type="AlphaFoldDB" id="A0A0B5EVP1"/>
<reference evidence="11 12" key="1">
    <citation type="submission" date="2015-01" db="EMBL/GenBank/DDBJ databases">
        <title>Enhanced salinomycin production by adjusting the supply of polyketide extender units in Streptomyce albus DSM 41398.</title>
        <authorList>
            <person name="Lu C."/>
        </authorList>
    </citation>
    <scope>NUCLEOTIDE SEQUENCE [LARGE SCALE GENOMIC DNA]</scope>
    <source>
        <strain evidence="12">ATCC 21838 / DSM 41398 / FERM P-419 / JCM 4703 / NBRC 107858</strain>
    </source>
</reference>
<keyword evidence="5 9" id="KW-1133">Transmembrane helix</keyword>
<comment type="subcellular location">
    <subcellularLocation>
        <location evidence="1">Cell membrane</location>
        <topology evidence="1">Multi-pass membrane protein</topology>
    </subcellularLocation>
</comment>
<gene>
    <name evidence="11" type="ORF">SLNWT_5453</name>
</gene>
<keyword evidence="12" id="KW-1185">Reference proteome</keyword>
<dbReference type="NCBIfam" id="TIGR00711">
    <property type="entry name" value="efflux_EmrB"/>
    <property type="match status" value="1"/>
</dbReference>
<organism evidence="11 12">
    <name type="scientific">Streptomyces albus (strain ATCC 21838 / DSM 41398 / FERM P-419 / JCM 4703 / NBRC 107858)</name>
    <dbReference type="NCBI Taxonomy" id="1081613"/>
    <lineage>
        <taxon>Bacteria</taxon>
        <taxon>Bacillati</taxon>
        <taxon>Actinomycetota</taxon>
        <taxon>Actinomycetes</taxon>
        <taxon>Kitasatosporales</taxon>
        <taxon>Streptomycetaceae</taxon>
        <taxon>Streptomyces</taxon>
    </lineage>
</organism>
<evidence type="ECO:0000313" key="12">
    <source>
        <dbReference type="Proteomes" id="UP000031523"/>
    </source>
</evidence>
<keyword evidence="4 9" id="KW-0812">Transmembrane</keyword>
<feature type="transmembrane region" description="Helical" evidence="9">
    <location>
        <begin position="552"/>
        <end position="572"/>
    </location>
</feature>
<dbReference type="GO" id="GO:0022857">
    <property type="term" value="F:transmembrane transporter activity"/>
    <property type="evidence" value="ECO:0007669"/>
    <property type="project" value="InterPro"/>
</dbReference>
<feature type="transmembrane region" description="Helical" evidence="9">
    <location>
        <begin position="332"/>
        <end position="364"/>
    </location>
</feature>
<dbReference type="GO" id="GO:0005886">
    <property type="term" value="C:plasma membrane"/>
    <property type="evidence" value="ECO:0007669"/>
    <property type="project" value="UniProtKB-SubCell"/>
</dbReference>
<evidence type="ECO:0000256" key="3">
    <source>
        <dbReference type="ARBA" id="ARBA00022475"/>
    </source>
</evidence>
<dbReference type="Pfam" id="PF07690">
    <property type="entry name" value="MFS_1"/>
    <property type="match status" value="1"/>
</dbReference>
<dbReference type="PANTHER" id="PTHR42718:SF42">
    <property type="entry name" value="EXPORT PROTEIN"/>
    <property type="match status" value="1"/>
</dbReference>
<feature type="transmembrane region" description="Helical" evidence="9">
    <location>
        <begin position="272"/>
        <end position="291"/>
    </location>
</feature>
<keyword evidence="2" id="KW-0813">Transport</keyword>
<evidence type="ECO:0000256" key="1">
    <source>
        <dbReference type="ARBA" id="ARBA00004651"/>
    </source>
</evidence>
<dbReference type="Gene3D" id="1.20.1250.20">
    <property type="entry name" value="MFS general substrate transporter like domains"/>
    <property type="match status" value="1"/>
</dbReference>
<dbReference type="InterPro" id="IPR011701">
    <property type="entry name" value="MFS"/>
</dbReference>
<feature type="transmembrane region" description="Helical" evidence="9">
    <location>
        <begin position="83"/>
        <end position="106"/>
    </location>
</feature>
<proteinExistence type="predicted"/>